<keyword evidence="3 8" id="KW-0812">Transmembrane</keyword>
<evidence type="ECO:0000256" key="3">
    <source>
        <dbReference type="ARBA" id="ARBA00022692"/>
    </source>
</evidence>
<evidence type="ECO:0000259" key="9">
    <source>
        <dbReference type="Pfam" id="PF00173"/>
    </source>
</evidence>
<dbReference type="InterPro" id="IPR036400">
    <property type="entry name" value="Cyt_B5-like_heme/steroid_sf"/>
</dbReference>
<dbReference type="CDD" id="cd03506">
    <property type="entry name" value="Delta6-FADS-like"/>
    <property type="match status" value="1"/>
</dbReference>
<keyword evidence="5" id="KW-0560">Oxidoreductase</keyword>
<feature type="transmembrane region" description="Helical" evidence="8">
    <location>
        <begin position="312"/>
        <end position="332"/>
    </location>
</feature>
<accession>F1T2K7</accession>
<dbReference type="SUPFAM" id="SSF55856">
    <property type="entry name" value="Cytochrome b5-like heme/steroid binding domain"/>
    <property type="match status" value="1"/>
</dbReference>
<evidence type="ECO:0000313" key="11">
    <source>
        <dbReference type="EMBL" id="BAK08911.1"/>
    </source>
</evidence>
<protein>
    <submittedName>
        <fullName evidence="11">Delta-5 desaturase</fullName>
    </submittedName>
</protein>
<dbReference type="InterPro" id="IPR005804">
    <property type="entry name" value="FA_desaturase_dom"/>
</dbReference>
<organism evidence="11">
    <name type="scientific">Thraustochytrium aureum</name>
    <dbReference type="NCBI Taxonomy" id="42467"/>
    <lineage>
        <taxon>Eukaryota</taxon>
        <taxon>Sar</taxon>
        <taxon>Stramenopiles</taxon>
        <taxon>Bigyra</taxon>
        <taxon>Labyrinthulomycetes</taxon>
        <taxon>Thraustochytrida</taxon>
        <taxon>Thraustochytriidae</taxon>
        <taxon>Thraustochytrium</taxon>
    </lineage>
</organism>
<keyword evidence="7 8" id="KW-0472">Membrane</keyword>
<dbReference type="InterPro" id="IPR001199">
    <property type="entry name" value="Cyt_B5-like_heme/steroid-bd"/>
</dbReference>
<keyword evidence="4 8" id="KW-1133">Transmembrane helix</keyword>
<evidence type="ECO:0000259" key="10">
    <source>
        <dbReference type="Pfam" id="PF00487"/>
    </source>
</evidence>
<dbReference type="EMBL" id="AB621925">
    <property type="protein sequence ID" value="BAK08911.1"/>
    <property type="molecule type" value="mRNA"/>
</dbReference>
<keyword evidence="6" id="KW-0443">Lipid metabolism</keyword>
<dbReference type="Pfam" id="PF00173">
    <property type="entry name" value="Cyt-b5"/>
    <property type="match status" value="1"/>
</dbReference>
<dbReference type="AlphaFoldDB" id="F1T2K7"/>
<evidence type="ECO:0000256" key="4">
    <source>
        <dbReference type="ARBA" id="ARBA00022989"/>
    </source>
</evidence>
<feature type="transmembrane region" description="Helical" evidence="8">
    <location>
        <begin position="125"/>
        <end position="143"/>
    </location>
</feature>
<evidence type="ECO:0000256" key="2">
    <source>
        <dbReference type="ARBA" id="ARBA00009295"/>
    </source>
</evidence>
<dbReference type="GO" id="GO:0006629">
    <property type="term" value="P:lipid metabolic process"/>
    <property type="evidence" value="ECO:0007669"/>
    <property type="project" value="UniProtKB-KW"/>
</dbReference>
<dbReference type="PIRSF" id="PIRSF015921">
    <property type="entry name" value="FA_sphinglp_des"/>
    <property type="match status" value="1"/>
</dbReference>
<evidence type="ECO:0000256" key="5">
    <source>
        <dbReference type="ARBA" id="ARBA00023002"/>
    </source>
</evidence>
<dbReference type="GO" id="GO:0016717">
    <property type="term" value="F:oxidoreductase activity, acting on paired donors, with oxidation of a pair of donors resulting in the reduction of molecular oxygen to two molecules of water"/>
    <property type="evidence" value="ECO:0007669"/>
    <property type="project" value="TreeGrafter"/>
</dbReference>
<dbReference type="Gene3D" id="3.10.120.10">
    <property type="entry name" value="Cytochrome b5-like heme/steroid binding domain"/>
    <property type="match status" value="1"/>
</dbReference>
<proteinExistence type="evidence at transcript level"/>
<evidence type="ECO:0000256" key="7">
    <source>
        <dbReference type="ARBA" id="ARBA00023136"/>
    </source>
</evidence>
<sequence length="439" mass="48826">MGRGGEGQVNSVQVAQGGAGTRKTILIEGEVYDVTNFRHPGGSIIKFLTTDGTEAVDATNAFREFHCRSGKAEKYLKSLPKLGAPSKMKFDAKEQARRDAITRDYVKLREEMVAEGLFKPAPLHIVYRFAEIAALFAASFYLFSMRGNVFATLAAIAVGGIAQGRCGWLMHECGHFSMTGYIPLDVRLQELVYGVGCSMSASWWRVQHSKHHATPQKLKHDVDLDTLPLVAFNEKIAAKVRPGSFQAKWLSAQAYIFAPVSCFLVGLFWTLFLHPRHMLRTSHFAEMAAVAVRVVGWAALMHSFGYSGSDSFGLYMATFGFGCTYIFTNFAVSHTHLDVTEPDEFLHWVEYAALHTTNVSNDSWFITWWMSYLNFQIEHHLFPSLPQLNAPRVAPRVRALFEKHGMAYDERPYPTALGDTFANLHAVGQNAGQAAAKAA</sequence>
<dbReference type="PANTHER" id="PTHR19353:SF88">
    <property type="entry name" value="DELTA(5) FATTY ACID DESATURASE FAT-4"/>
    <property type="match status" value="1"/>
</dbReference>
<feature type="domain" description="Cytochrome b5 heme-binding" evidence="9">
    <location>
        <begin position="22"/>
        <end position="83"/>
    </location>
</feature>
<comment type="similarity">
    <text evidence="2">Belongs to the fatty acid desaturase type 1 family.</text>
</comment>
<dbReference type="InterPro" id="IPR012171">
    <property type="entry name" value="Fatty_acid_desaturase"/>
</dbReference>
<comment type="subcellular location">
    <subcellularLocation>
        <location evidence="1">Membrane</location>
        <topology evidence="1">Multi-pass membrane protein</topology>
    </subcellularLocation>
</comment>
<feature type="transmembrane region" description="Helical" evidence="8">
    <location>
        <begin position="252"/>
        <end position="272"/>
    </location>
</feature>
<dbReference type="GO" id="GO:0016020">
    <property type="term" value="C:membrane"/>
    <property type="evidence" value="ECO:0007669"/>
    <property type="project" value="UniProtKB-SubCell"/>
</dbReference>
<dbReference type="Pfam" id="PF00487">
    <property type="entry name" value="FA_desaturase"/>
    <property type="match status" value="1"/>
</dbReference>
<evidence type="ECO:0000256" key="1">
    <source>
        <dbReference type="ARBA" id="ARBA00004141"/>
    </source>
</evidence>
<evidence type="ECO:0000256" key="6">
    <source>
        <dbReference type="ARBA" id="ARBA00023098"/>
    </source>
</evidence>
<name>F1T2K7_9STRA</name>
<evidence type="ECO:0000256" key="8">
    <source>
        <dbReference type="SAM" id="Phobius"/>
    </source>
</evidence>
<reference evidence="11" key="1">
    <citation type="journal article" date="2011" name="Appl. Environ. Microbiol.">
        <title>Increase of eicosapentaenoic acid in thraustochytrids through thraustochytrid ubiquitin promoter-driven expression of a fatty acid {delta}5 desaturase gene.</title>
        <authorList>
            <person name="Kobayashi T."/>
            <person name="Sakaguchi K."/>
            <person name="Matsuda T."/>
            <person name="Abe E."/>
            <person name="Hama Y."/>
            <person name="Hayashi M."/>
            <person name="Honda D."/>
            <person name="Okita Y."/>
            <person name="Sugimoto S."/>
            <person name="Okino N."/>
            <person name="Ito M."/>
        </authorList>
    </citation>
    <scope>NUCLEOTIDE SEQUENCE</scope>
</reference>
<dbReference type="PANTHER" id="PTHR19353">
    <property type="entry name" value="FATTY ACID DESATURASE 2"/>
    <property type="match status" value="1"/>
</dbReference>
<feature type="transmembrane region" description="Helical" evidence="8">
    <location>
        <begin position="284"/>
        <end position="306"/>
    </location>
</feature>
<feature type="domain" description="Fatty acid desaturase" evidence="10">
    <location>
        <begin position="152"/>
        <end position="411"/>
    </location>
</feature>